<keyword evidence="2" id="KW-0808">Transferase</keyword>
<proteinExistence type="predicted"/>
<name>A0A7I7QQ10_9MYCO</name>
<dbReference type="Pfam" id="PF01636">
    <property type="entry name" value="APH"/>
    <property type="match status" value="1"/>
</dbReference>
<dbReference type="PANTHER" id="PTHR21310:SF40">
    <property type="entry name" value="AMINOGLYCOSIDE PHOSPHOTRANSFERASE DOMAIN-CONTAINING PROTEIN-RELATED"/>
    <property type="match status" value="1"/>
</dbReference>
<reference evidence="2 3" key="1">
    <citation type="journal article" date="2019" name="Emerg. Microbes Infect.">
        <title>Comprehensive subspecies identification of 175 nontuberculous mycobacteria species based on 7547 genomic profiles.</title>
        <authorList>
            <person name="Matsumoto Y."/>
            <person name="Kinjo T."/>
            <person name="Motooka D."/>
            <person name="Nabeya D."/>
            <person name="Jung N."/>
            <person name="Uechi K."/>
            <person name="Horii T."/>
            <person name="Iida T."/>
            <person name="Fujita J."/>
            <person name="Nakamura S."/>
        </authorList>
    </citation>
    <scope>NUCLEOTIDE SEQUENCE [LARGE SCALE GENOMIC DNA]</scope>
    <source>
        <strain evidence="2 3">JCM 17899</strain>
    </source>
</reference>
<dbReference type="KEGG" id="msei:MSEDJ_21530"/>
<evidence type="ECO:0000313" key="2">
    <source>
        <dbReference type="EMBL" id="BBY28057.1"/>
    </source>
</evidence>
<gene>
    <name evidence="2" type="ORF">MSEDJ_21530</name>
</gene>
<accession>A0A7I7QQ10</accession>
<dbReference type="Proteomes" id="UP000467193">
    <property type="component" value="Chromosome"/>
</dbReference>
<dbReference type="InterPro" id="IPR011009">
    <property type="entry name" value="Kinase-like_dom_sf"/>
</dbReference>
<protein>
    <submittedName>
        <fullName evidence="2">Aminoglycoside phosphotransferase</fullName>
    </submittedName>
</protein>
<dbReference type="RefSeq" id="WP_163796853.1">
    <property type="nucleotide sequence ID" value="NZ_AP022588.1"/>
</dbReference>
<evidence type="ECO:0000259" key="1">
    <source>
        <dbReference type="Pfam" id="PF01636"/>
    </source>
</evidence>
<dbReference type="EMBL" id="AP022588">
    <property type="protein sequence ID" value="BBY28057.1"/>
    <property type="molecule type" value="Genomic_DNA"/>
</dbReference>
<dbReference type="Gene3D" id="3.90.1200.10">
    <property type="match status" value="1"/>
</dbReference>
<dbReference type="AlphaFoldDB" id="A0A7I7QQ10"/>
<organism evidence="2 3">
    <name type="scientific">Mycolicibacterium sediminis</name>
    <dbReference type="NCBI Taxonomy" id="1286180"/>
    <lineage>
        <taxon>Bacteria</taxon>
        <taxon>Bacillati</taxon>
        <taxon>Actinomycetota</taxon>
        <taxon>Actinomycetes</taxon>
        <taxon>Mycobacteriales</taxon>
        <taxon>Mycobacteriaceae</taxon>
        <taxon>Mycolicibacterium</taxon>
    </lineage>
</organism>
<dbReference type="InterPro" id="IPR041726">
    <property type="entry name" value="ACAD10_11_N"/>
</dbReference>
<dbReference type="Gene3D" id="3.30.200.20">
    <property type="entry name" value="Phosphorylase Kinase, domain 1"/>
    <property type="match status" value="1"/>
</dbReference>
<dbReference type="InterPro" id="IPR002575">
    <property type="entry name" value="Aminoglycoside_PTrfase"/>
</dbReference>
<dbReference type="GO" id="GO:0016740">
    <property type="term" value="F:transferase activity"/>
    <property type="evidence" value="ECO:0007669"/>
    <property type="project" value="UniProtKB-KW"/>
</dbReference>
<keyword evidence="3" id="KW-1185">Reference proteome</keyword>
<sequence length="307" mass="32692">MASLNLDALERRLGVTGLAPLTGGASSLTLQGTLDDLAVVVKVAPPGLPPVGHRDVLRQARIMRALAGRDVPVPEVLIEDDGDPPAFVMTRIDGETFEPLFDATVMGQPVAQRFLAAARVLAALHVLSPARLGLADEPVVDAAAEVERWSATLRTVDPALVPGWEEVGSALLSRVPTPLGPSVVHGDFRLGNLVSTGEAVAAVIDWEIWSLGDPRVDLGWFLINADPSTYARPSPYVAAVPTRSALVDAYGEAPDVEWFMALACFKSAATWSLIVKHNRRRTAPAADLEAMASTLPRLLRRATQLVA</sequence>
<evidence type="ECO:0000313" key="3">
    <source>
        <dbReference type="Proteomes" id="UP000467193"/>
    </source>
</evidence>
<dbReference type="CDD" id="cd05154">
    <property type="entry name" value="ACAD10_11_N-like"/>
    <property type="match status" value="1"/>
</dbReference>
<dbReference type="SUPFAM" id="SSF56112">
    <property type="entry name" value="Protein kinase-like (PK-like)"/>
    <property type="match status" value="1"/>
</dbReference>
<dbReference type="InterPro" id="IPR051678">
    <property type="entry name" value="AGP_Transferase"/>
</dbReference>
<dbReference type="PANTHER" id="PTHR21310">
    <property type="entry name" value="AMINOGLYCOSIDE PHOSPHOTRANSFERASE-RELATED-RELATED"/>
    <property type="match status" value="1"/>
</dbReference>
<feature type="domain" description="Aminoglycoside phosphotransferase" evidence="1">
    <location>
        <begin position="19"/>
        <end position="225"/>
    </location>
</feature>